<evidence type="ECO:0000313" key="3">
    <source>
        <dbReference type="Proteomes" id="UP000254396"/>
    </source>
</evidence>
<gene>
    <name evidence="2" type="ORF">NCTC13379_00029</name>
</gene>
<dbReference type="Proteomes" id="UP000254396">
    <property type="component" value="Unassembled WGS sequence"/>
</dbReference>
<organism evidence="2 3">
    <name type="scientific">Enterococcus faecalis</name>
    <name type="common">Streptococcus faecalis</name>
    <dbReference type="NCBI Taxonomy" id="1351"/>
    <lineage>
        <taxon>Bacteria</taxon>
        <taxon>Bacillati</taxon>
        <taxon>Bacillota</taxon>
        <taxon>Bacilli</taxon>
        <taxon>Lactobacillales</taxon>
        <taxon>Enterococcaceae</taxon>
        <taxon>Enterococcus</taxon>
    </lineage>
</organism>
<dbReference type="EMBL" id="UGIX01000001">
    <property type="protein sequence ID" value="STP63153.1"/>
    <property type="molecule type" value="Genomic_DNA"/>
</dbReference>
<dbReference type="InterPro" id="IPR032689">
    <property type="entry name" value="TraG-D_C"/>
</dbReference>
<dbReference type="CDD" id="cd01127">
    <property type="entry name" value="TrwB_TraG_TraD_VirD4"/>
    <property type="match status" value="1"/>
</dbReference>
<accession>A0AAX2KMB8</accession>
<comment type="caution">
    <text evidence="2">The sequence shown here is derived from an EMBL/GenBank/DDBJ whole genome shotgun (WGS) entry which is preliminary data.</text>
</comment>
<proteinExistence type="predicted"/>
<dbReference type="Gene3D" id="3.40.50.300">
    <property type="entry name" value="P-loop containing nucleotide triphosphate hydrolases"/>
    <property type="match status" value="1"/>
</dbReference>
<name>A0AAX2KMB8_ENTFL</name>
<dbReference type="AlphaFoldDB" id="A0AAX2KMB8"/>
<dbReference type="Pfam" id="PF12696">
    <property type="entry name" value="TraG-D_C"/>
    <property type="match status" value="1"/>
</dbReference>
<dbReference type="InterPro" id="IPR027417">
    <property type="entry name" value="P-loop_NTPase"/>
</dbReference>
<sequence>MFATVGEVLRNKSDQVRLGKRVLEEGKELLHVRFLIDEFANIGRIPHFEKMLTTFRKREMSFTIVLQSLNHYKRFIGMGGKTF</sequence>
<evidence type="ECO:0000313" key="2">
    <source>
        <dbReference type="EMBL" id="STP63153.1"/>
    </source>
</evidence>
<feature type="domain" description="TraD/TraG TraM recognition site" evidence="1">
    <location>
        <begin position="31"/>
        <end position="73"/>
    </location>
</feature>
<evidence type="ECO:0000259" key="1">
    <source>
        <dbReference type="Pfam" id="PF12696"/>
    </source>
</evidence>
<protein>
    <submittedName>
        <fullName evidence="2">Type IV secretory pathway, VirD4 components</fullName>
    </submittedName>
</protein>
<reference evidence="2 3" key="1">
    <citation type="submission" date="2018-06" db="EMBL/GenBank/DDBJ databases">
        <authorList>
            <consortium name="Pathogen Informatics"/>
            <person name="Doyle S."/>
        </authorList>
    </citation>
    <scope>NUCLEOTIDE SEQUENCE [LARGE SCALE GENOMIC DNA]</scope>
    <source>
        <strain evidence="2 3">NCTC13379</strain>
    </source>
</reference>